<feature type="domain" description="WsaF N-terminal" evidence="4">
    <location>
        <begin position="350"/>
        <end position="489"/>
    </location>
</feature>
<dbReference type="Pfam" id="PF22772">
    <property type="entry name" value="WsaF_C"/>
    <property type="match status" value="1"/>
</dbReference>
<protein>
    <recommendedName>
        <fullName evidence="8">Rhamnosyl O-methyltransferase</fullName>
    </recommendedName>
</protein>
<name>A0ABP8W382_9ACTN</name>
<feature type="domain" description="WsaF C-terminal" evidence="5">
    <location>
        <begin position="546"/>
        <end position="674"/>
    </location>
</feature>
<dbReference type="InterPro" id="IPR048510">
    <property type="entry name" value="WsaF_N"/>
</dbReference>
<evidence type="ECO:0000259" key="5">
    <source>
        <dbReference type="Pfam" id="PF22772"/>
    </source>
</evidence>
<evidence type="ECO:0000256" key="3">
    <source>
        <dbReference type="SAM" id="MobiDB-lite"/>
    </source>
</evidence>
<evidence type="ECO:0008006" key="8">
    <source>
        <dbReference type="Google" id="ProtNLM"/>
    </source>
</evidence>
<feature type="compositionally biased region" description="Low complexity" evidence="3">
    <location>
        <begin position="8"/>
        <end position="35"/>
    </location>
</feature>
<comment type="caution">
    <text evidence="6">The sequence shown here is derived from an EMBL/GenBank/DDBJ whole genome shotgun (WGS) entry which is preliminary data.</text>
</comment>
<dbReference type="Gene3D" id="3.40.50.11090">
    <property type="match status" value="1"/>
</dbReference>
<evidence type="ECO:0000256" key="2">
    <source>
        <dbReference type="ARBA" id="ARBA00022679"/>
    </source>
</evidence>
<accession>A0ABP8W382</accession>
<keyword evidence="1" id="KW-0489">Methyltransferase</keyword>
<evidence type="ECO:0000256" key="1">
    <source>
        <dbReference type="ARBA" id="ARBA00022603"/>
    </source>
</evidence>
<dbReference type="SUPFAM" id="SSF53756">
    <property type="entry name" value="UDP-Glycosyltransferase/glycogen phosphorylase"/>
    <property type="match status" value="1"/>
</dbReference>
<dbReference type="Gene3D" id="3.40.50.150">
    <property type="entry name" value="Vaccinia Virus protein VP39"/>
    <property type="match status" value="1"/>
</dbReference>
<evidence type="ECO:0000313" key="7">
    <source>
        <dbReference type="Proteomes" id="UP001500621"/>
    </source>
</evidence>
<dbReference type="RefSeq" id="WP_345263974.1">
    <property type="nucleotide sequence ID" value="NZ_BAABIM010000001.1"/>
</dbReference>
<evidence type="ECO:0000259" key="4">
    <source>
        <dbReference type="Pfam" id="PF21374"/>
    </source>
</evidence>
<gene>
    <name evidence="6" type="ORF">GCM10023226_13710</name>
</gene>
<dbReference type="Gene3D" id="3.40.50.2000">
    <property type="entry name" value="Glycogen Phosphorylase B"/>
    <property type="match status" value="1"/>
</dbReference>
<dbReference type="SUPFAM" id="SSF53335">
    <property type="entry name" value="S-adenosyl-L-methionine-dependent methyltransferases"/>
    <property type="match status" value="1"/>
</dbReference>
<reference evidence="7" key="1">
    <citation type="journal article" date="2019" name="Int. J. Syst. Evol. Microbiol.">
        <title>The Global Catalogue of Microorganisms (GCM) 10K type strain sequencing project: providing services to taxonomists for standard genome sequencing and annotation.</title>
        <authorList>
            <consortium name="The Broad Institute Genomics Platform"/>
            <consortium name="The Broad Institute Genome Sequencing Center for Infectious Disease"/>
            <person name="Wu L."/>
            <person name="Ma J."/>
        </authorList>
    </citation>
    <scope>NUCLEOTIDE SEQUENCE [LARGE SCALE GENOMIC DNA]</scope>
    <source>
        <strain evidence="7">JCM 18127</strain>
    </source>
</reference>
<dbReference type="InterPro" id="IPR029063">
    <property type="entry name" value="SAM-dependent_MTases_sf"/>
</dbReference>
<dbReference type="EMBL" id="BAABIM010000001">
    <property type="protein sequence ID" value="GAA4677721.1"/>
    <property type="molecule type" value="Genomic_DNA"/>
</dbReference>
<dbReference type="PANTHER" id="PTHR40048:SF1">
    <property type="entry name" value="RHAMNOSYL O-METHYLTRANSFERASE"/>
    <property type="match status" value="1"/>
</dbReference>
<dbReference type="InterPro" id="IPR055050">
    <property type="entry name" value="WsaF_C"/>
</dbReference>
<evidence type="ECO:0000313" key="6">
    <source>
        <dbReference type="EMBL" id="GAA4677721.1"/>
    </source>
</evidence>
<proteinExistence type="predicted"/>
<feature type="region of interest" description="Disordered" evidence="3">
    <location>
        <begin position="1"/>
        <end position="43"/>
    </location>
</feature>
<dbReference type="Proteomes" id="UP001500621">
    <property type="component" value="Unassembled WGS sequence"/>
</dbReference>
<organism evidence="6 7">
    <name type="scientific">Nocardioides nanhaiensis</name>
    <dbReference type="NCBI Taxonomy" id="1476871"/>
    <lineage>
        <taxon>Bacteria</taxon>
        <taxon>Bacillati</taxon>
        <taxon>Actinomycetota</taxon>
        <taxon>Actinomycetes</taxon>
        <taxon>Propionibacteriales</taxon>
        <taxon>Nocardioidaceae</taxon>
        <taxon>Nocardioides</taxon>
    </lineage>
</organism>
<sequence length="715" mass="76727">MTDRLSRLRSAAARRLDPRAGQQPGQQPGRPAQPAERSAPSRREVREFLDTLDPASVGGPMQESLAGAFRALWQPRTQPVPEPPAAVRDAIVDQFHLLYYHVSRRTWKDTFYRGTRAYKCPTDMWVYQELIDDLKPGLVIETGTFRGGSALFIADRLQLAGRGQVVTIDVDVQPNRPQHPRLTYLTGSSVDPAILAQVHERIDPALPVLVILDSDHSAGHVAAELEAYAPLVTEGSYLIVEDTNVNGHPAAPEHGPGPFEAAQEFLARTEEFEVDERCERYFLTQNPQGYLKRVRPAPAAPAATGTPATADARAVVTAPLETGPASAAVQAVGELTITDADDAGDPSVVLVLQAFEPGQFFAGIRTAVLAAARLAAELARPLRVVVVSPARGGSDHAEARAALAELVRAEGLPDVAEGLRLSTPAQRDAGGHTGHDVWLATYWTTAHALAVAARAGRVDPERVVYLVQDYEPGFYPWGPEHAQALATYGAGFRPLVNSASLARYLTDQTGARPAAVFAPALDPAPMHAAAERWRPAADAGADDEVRVLFYARPGKPRNMYDAGLTALRLWAEALPAGLTGVVRLAGETLPGEVHLGGRARVEPLGKLSYEDYHRLLEETDLGLALMLSPHPGHLALELPMAGIPTVTNTFGGYREAWVDGLHLAGTDPHDLAGALLRLTEETRGAVRHEARLPGEGLGGTLEDAVRQVAAELGRG</sequence>
<dbReference type="PANTHER" id="PTHR40048">
    <property type="entry name" value="RHAMNOSYL O-METHYLTRANSFERASE"/>
    <property type="match status" value="1"/>
</dbReference>
<dbReference type="InterPro" id="IPR007072">
    <property type="entry name" value="RNMT_CmcI"/>
</dbReference>
<dbReference type="Pfam" id="PF04989">
    <property type="entry name" value="RMNT_CmcI"/>
    <property type="match status" value="1"/>
</dbReference>
<keyword evidence="7" id="KW-1185">Reference proteome</keyword>
<dbReference type="Pfam" id="PF21374">
    <property type="entry name" value="WsaF_N"/>
    <property type="match status" value="1"/>
</dbReference>
<keyword evidence="2" id="KW-0808">Transferase</keyword>